<reference evidence="2 3" key="1">
    <citation type="journal article" date="2012" name="Appl. Environ. Microbiol.">
        <title>Short-read sequencing for genomic analysis of the brown rot fungus Fibroporia radiculosa.</title>
        <authorList>
            <person name="Tang J.D."/>
            <person name="Perkins A.D."/>
            <person name="Sonstegard T.S."/>
            <person name="Schroeder S.G."/>
            <person name="Burgess S.C."/>
            <person name="Diehl S.V."/>
        </authorList>
    </citation>
    <scope>NUCLEOTIDE SEQUENCE [LARGE SCALE GENOMIC DNA]</scope>
    <source>
        <strain evidence="2 3">TFFH 294</strain>
    </source>
</reference>
<sequence length="315" mass="33796">MVARAQSATEQRRPRLAVFLLVHARLLSKTLSRTQLALYIVHMDATAALDESAELSLQTPESSSSSLSASADSSVSESTSTSLSATTHLSILRTSASFSSVSQSNITFAPLPTIEPRRRKSNVQLGVAARSRLLQQRRNLRDQGIHPGVAHLHSPSDLPPPVPVWHSELDDDYSGDDVEDLGPDPAEEAIAAIGRLVKGASRSLWRRLASKDAARKDRSSSTDETQPITEKGPPSGSSSPDRATASAADTAAQEPQEGRVWEEEVDVGRWQRQGADPAPTPESGLTAEISSAGRRSRRVSTIEALGIKKSKTTAR</sequence>
<dbReference type="HOGENOM" id="CLU_882882_0_0_1"/>
<feature type="compositionally biased region" description="Acidic residues" evidence="1">
    <location>
        <begin position="169"/>
        <end position="183"/>
    </location>
</feature>
<dbReference type="OrthoDB" id="3265817at2759"/>
<feature type="compositionally biased region" description="Basic and acidic residues" evidence="1">
    <location>
        <begin position="256"/>
        <end position="269"/>
    </location>
</feature>
<protein>
    <submittedName>
        <fullName evidence="2">Uncharacterized protein</fullName>
    </submittedName>
</protein>
<keyword evidence="3" id="KW-1185">Reference proteome</keyword>
<organism evidence="2 3">
    <name type="scientific">Fibroporia radiculosa</name>
    <dbReference type="NCBI Taxonomy" id="599839"/>
    <lineage>
        <taxon>Eukaryota</taxon>
        <taxon>Fungi</taxon>
        <taxon>Dikarya</taxon>
        <taxon>Basidiomycota</taxon>
        <taxon>Agaricomycotina</taxon>
        <taxon>Agaricomycetes</taxon>
        <taxon>Polyporales</taxon>
        <taxon>Fibroporiaceae</taxon>
        <taxon>Fibroporia</taxon>
    </lineage>
</organism>
<gene>
    <name evidence="2" type="ORF">FIBRA_00775</name>
</gene>
<proteinExistence type="predicted"/>
<evidence type="ECO:0000313" key="3">
    <source>
        <dbReference type="Proteomes" id="UP000006352"/>
    </source>
</evidence>
<feature type="region of interest" description="Disordered" evidence="1">
    <location>
        <begin position="146"/>
        <end position="183"/>
    </location>
</feature>
<dbReference type="InParanoid" id="J4GIK1"/>
<feature type="compositionally biased region" description="Low complexity" evidence="1">
    <location>
        <begin position="237"/>
        <end position="252"/>
    </location>
</feature>
<feature type="compositionally biased region" description="Basic and acidic residues" evidence="1">
    <location>
        <begin position="209"/>
        <end position="221"/>
    </location>
</feature>
<accession>J4GIK1</accession>
<evidence type="ECO:0000256" key="1">
    <source>
        <dbReference type="SAM" id="MobiDB-lite"/>
    </source>
</evidence>
<evidence type="ECO:0000313" key="2">
    <source>
        <dbReference type="EMBL" id="CCL98770.1"/>
    </source>
</evidence>
<dbReference type="RefSeq" id="XP_012178053.1">
    <property type="nucleotide sequence ID" value="XM_012322663.1"/>
</dbReference>
<name>J4GIK1_9APHY</name>
<dbReference type="GeneID" id="24093681"/>
<dbReference type="AlphaFoldDB" id="J4GIK1"/>
<dbReference type="EMBL" id="HE796899">
    <property type="protein sequence ID" value="CCL98770.1"/>
    <property type="molecule type" value="Genomic_DNA"/>
</dbReference>
<dbReference type="Proteomes" id="UP000006352">
    <property type="component" value="Unassembled WGS sequence"/>
</dbReference>
<feature type="region of interest" description="Disordered" evidence="1">
    <location>
        <begin position="209"/>
        <end position="315"/>
    </location>
</feature>